<dbReference type="GO" id="GO:0022857">
    <property type="term" value="F:transmembrane transporter activity"/>
    <property type="evidence" value="ECO:0007669"/>
    <property type="project" value="InterPro"/>
</dbReference>
<sequence length="254" mass="28456">MVLVQLIYGGSNILIKFSLAEVLNPIVFMGHLLMYLKDKLLILASLHISRKQRPSLSFSVAAKIFVLALFGITIHLNVYYAGLAYTSPIVACALSNVIPSLTFLMAVLFGLEKLKIRTARGQAKVADILFGIGGSLVFTFWKGGYLFKGFVKRPLINISVGEMGHVKEIWIKGALLILTSHIAWSAWLILQAVVSEVYTARLSLTTMICFFASLQSSFLALFFTRNPISWRLEWNLQLLTIVYCVSFLFLISYY</sequence>
<comment type="similarity">
    <text evidence="2 6">Belongs to the drug/metabolite transporter (DMT) superfamily. Plant drug/metabolite exporter (P-DME) (TC 2.A.7.4) family.</text>
</comment>
<evidence type="ECO:0000256" key="2">
    <source>
        <dbReference type="ARBA" id="ARBA00007635"/>
    </source>
</evidence>
<dbReference type="OMA" id="LEWNIQL"/>
<dbReference type="SUPFAM" id="SSF103481">
    <property type="entry name" value="Multidrug resistance efflux transporter EmrE"/>
    <property type="match status" value="1"/>
</dbReference>
<reference evidence="9" key="1">
    <citation type="journal article" date="2020" name="Plant J.">
        <title>Transposons played a major role in the diversification between the closely related almond and peach genomes: results from the almond genome sequence.</title>
        <authorList>
            <person name="Alioto T."/>
            <person name="Alexiou K.G."/>
            <person name="Bardil A."/>
            <person name="Barteri F."/>
            <person name="Castanera R."/>
            <person name="Cruz F."/>
            <person name="Dhingra A."/>
            <person name="Duval H."/>
            <person name="Fernandez I Marti A."/>
            <person name="Frias L."/>
            <person name="Galan B."/>
            <person name="Garcia J.L."/>
            <person name="Howad W."/>
            <person name="Gomez-Garrido J."/>
            <person name="Gut M."/>
            <person name="Julca I."/>
            <person name="Morata J."/>
            <person name="Puigdomenech P."/>
            <person name="Ribeca P."/>
            <person name="Rubio Cabetas M.J."/>
            <person name="Vlasova A."/>
            <person name="Wirthensohn M."/>
            <person name="Garcia-Mas J."/>
            <person name="Gabaldon T."/>
            <person name="Casacuberta J.M."/>
            <person name="Arus P."/>
        </authorList>
    </citation>
    <scope>NUCLEOTIDE SEQUENCE [LARGE SCALE GENOMIC DNA]</scope>
    <source>
        <strain evidence="9">cv. Texas</strain>
    </source>
</reference>
<dbReference type="GO" id="GO:0016020">
    <property type="term" value="C:membrane"/>
    <property type="evidence" value="ECO:0007669"/>
    <property type="project" value="UniProtKB-SubCell"/>
</dbReference>
<dbReference type="PANTHER" id="PTHR31218">
    <property type="entry name" value="WAT1-RELATED PROTEIN"/>
    <property type="match status" value="1"/>
</dbReference>
<feature type="transmembrane region" description="Helical" evidence="6">
    <location>
        <begin position="88"/>
        <end position="111"/>
    </location>
</feature>
<feature type="transmembrane region" description="Helical" evidence="6">
    <location>
        <begin position="123"/>
        <end position="141"/>
    </location>
</feature>
<evidence type="ECO:0000256" key="1">
    <source>
        <dbReference type="ARBA" id="ARBA00004141"/>
    </source>
</evidence>
<dbReference type="Pfam" id="PF00892">
    <property type="entry name" value="EamA"/>
    <property type="match status" value="1"/>
</dbReference>
<evidence type="ECO:0000256" key="5">
    <source>
        <dbReference type="ARBA" id="ARBA00023136"/>
    </source>
</evidence>
<evidence type="ECO:0000256" key="3">
    <source>
        <dbReference type="ARBA" id="ARBA00022692"/>
    </source>
</evidence>
<feature type="transmembrane region" description="Helical" evidence="6">
    <location>
        <begin position="13"/>
        <end position="36"/>
    </location>
</feature>
<evidence type="ECO:0000259" key="7">
    <source>
        <dbReference type="Pfam" id="PF00892"/>
    </source>
</evidence>
<dbReference type="InterPro" id="IPR000620">
    <property type="entry name" value="EamA_dom"/>
</dbReference>
<keyword evidence="4 6" id="KW-1133">Transmembrane helix</keyword>
<name>A0A5E4FMI7_PRUDU</name>
<evidence type="ECO:0000313" key="8">
    <source>
        <dbReference type="EMBL" id="VVA28381.1"/>
    </source>
</evidence>
<evidence type="ECO:0000256" key="6">
    <source>
        <dbReference type="RuleBase" id="RU363077"/>
    </source>
</evidence>
<proteinExistence type="inferred from homology"/>
<feature type="transmembrane region" description="Helical" evidence="6">
    <location>
        <begin position="56"/>
        <end position="76"/>
    </location>
</feature>
<gene>
    <name evidence="8" type="ORF">ALMOND_2B018979</name>
</gene>
<evidence type="ECO:0000313" key="9">
    <source>
        <dbReference type="Proteomes" id="UP000327085"/>
    </source>
</evidence>
<accession>A0A5E4FMI7</accession>
<keyword evidence="5 6" id="KW-0472">Membrane</keyword>
<keyword evidence="3 6" id="KW-0812">Transmembrane</keyword>
<protein>
    <recommendedName>
        <fullName evidence="6">WAT1-related protein</fullName>
    </recommendedName>
</protein>
<evidence type="ECO:0000256" key="4">
    <source>
        <dbReference type="ARBA" id="ARBA00022989"/>
    </source>
</evidence>
<organism evidence="8 9">
    <name type="scientific">Prunus dulcis</name>
    <name type="common">Almond</name>
    <name type="synonym">Amygdalus dulcis</name>
    <dbReference type="NCBI Taxonomy" id="3755"/>
    <lineage>
        <taxon>Eukaryota</taxon>
        <taxon>Viridiplantae</taxon>
        <taxon>Streptophyta</taxon>
        <taxon>Embryophyta</taxon>
        <taxon>Tracheophyta</taxon>
        <taxon>Spermatophyta</taxon>
        <taxon>Magnoliopsida</taxon>
        <taxon>eudicotyledons</taxon>
        <taxon>Gunneridae</taxon>
        <taxon>Pentapetalae</taxon>
        <taxon>rosids</taxon>
        <taxon>fabids</taxon>
        <taxon>Rosales</taxon>
        <taxon>Rosaceae</taxon>
        <taxon>Amygdaloideae</taxon>
        <taxon>Amygdaleae</taxon>
        <taxon>Prunus</taxon>
    </lineage>
</organism>
<feature type="transmembrane region" description="Helical" evidence="6">
    <location>
        <begin position="169"/>
        <end position="190"/>
    </location>
</feature>
<dbReference type="Proteomes" id="UP000327085">
    <property type="component" value="Chromosome 4"/>
</dbReference>
<feature type="transmembrane region" description="Helical" evidence="6">
    <location>
        <begin position="202"/>
        <end position="222"/>
    </location>
</feature>
<feature type="transmembrane region" description="Helical" evidence="6">
    <location>
        <begin position="234"/>
        <end position="253"/>
    </location>
</feature>
<feature type="domain" description="EamA" evidence="7">
    <location>
        <begin position="2"/>
        <end position="119"/>
    </location>
</feature>
<comment type="subcellular location">
    <subcellularLocation>
        <location evidence="1 6">Membrane</location>
        <topology evidence="1 6">Multi-pass membrane protein</topology>
    </subcellularLocation>
</comment>
<dbReference type="InterPro" id="IPR037185">
    <property type="entry name" value="EmrE-like"/>
</dbReference>
<dbReference type="InterPro" id="IPR030184">
    <property type="entry name" value="WAT1-related"/>
</dbReference>
<dbReference type="Gramene" id="VVA28381">
    <property type="protein sequence ID" value="VVA28381"/>
    <property type="gene ID" value="Prudul26B018979"/>
</dbReference>
<dbReference type="InParanoid" id="A0A5E4FMI7"/>
<dbReference type="AlphaFoldDB" id="A0A5E4FMI7"/>
<dbReference type="EMBL" id="CABIKO010000140">
    <property type="protein sequence ID" value="VVA28381.1"/>
    <property type="molecule type" value="Genomic_DNA"/>
</dbReference>